<dbReference type="RefSeq" id="XP_070140462.1">
    <property type="nucleotide sequence ID" value="XM_070284361.1"/>
</dbReference>
<dbReference type="InterPro" id="IPR005135">
    <property type="entry name" value="Endo/exonuclease/phosphatase"/>
</dbReference>
<evidence type="ECO:0000313" key="2">
    <source>
        <dbReference type="Proteomes" id="UP001652661"/>
    </source>
</evidence>
<dbReference type="PANTHER" id="PTHR33273">
    <property type="entry name" value="DOMAIN-CONTAINING PROTEIN, PUTATIVE-RELATED"/>
    <property type="match status" value="1"/>
</dbReference>
<proteinExistence type="predicted"/>
<keyword evidence="2" id="KW-1185">Reference proteome</keyword>
<dbReference type="PANTHER" id="PTHR33273:SF4">
    <property type="entry name" value="ENDONUCLEASE_EXONUCLEASE_PHOSPHATASE DOMAIN-CONTAINING PROTEIN"/>
    <property type="match status" value="1"/>
</dbReference>
<dbReference type="GeneID" id="138928078"/>
<dbReference type="SUPFAM" id="SSF56219">
    <property type="entry name" value="DNase I-like"/>
    <property type="match status" value="1"/>
</dbReference>
<dbReference type="CDD" id="cd09077">
    <property type="entry name" value="R1-I-EN"/>
    <property type="match status" value="1"/>
</dbReference>
<name>A0ABM4GCM0_DROKI</name>
<dbReference type="Gene3D" id="3.60.10.10">
    <property type="entry name" value="Endonuclease/exonuclease/phosphatase"/>
    <property type="match status" value="1"/>
</dbReference>
<gene>
    <name evidence="3" type="primary">LOC138928078</name>
</gene>
<evidence type="ECO:0000313" key="3">
    <source>
        <dbReference type="RefSeq" id="XP_070140462.1"/>
    </source>
</evidence>
<dbReference type="Pfam" id="PF14529">
    <property type="entry name" value="Exo_endo_phos_2"/>
    <property type="match status" value="1"/>
</dbReference>
<dbReference type="InterPro" id="IPR036691">
    <property type="entry name" value="Endo/exonu/phosph_ase_sf"/>
</dbReference>
<accession>A0ABM4GCM0</accession>
<protein>
    <recommendedName>
        <fullName evidence="1">Endonuclease/exonuclease/phosphatase domain-containing protein</fullName>
    </recommendedName>
</protein>
<feature type="domain" description="Endonuclease/exonuclease/phosphatase" evidence="1">
    <location>
        <begin position="83"/>
        <end position="144"/>
    </location>
</feature>
<reference evidence="3" key="2">
    <citation type="submission" date="2025-08" db="UniProtKB">
        <authorList>
            <consortium name="RefSeq"/>
        </authorList>
    </citation>
    <scope>IDENTIFICATION</scope>
    <source>
        <strain evidence="3">14028-0561.14</strain>
        <tissue evidence="3">Whole fly</tissue>
    </source>
</reference>
<evidence type="ECO:0000259" key="1">
    <source>
        <dbReference type="Pfam" id="PF14529"/>
    </source>
</evidence>
<dbReference type="Proteomes" id="UP001652661">
    <property type="component" value="Chromosome 2R"/>
</dbReference>
<sequence>MKLIQLNLNHCRAAQDLLSQTVRELGSEVAVLSEPYRVGSSRDWATDRSGKAVLWLCGADAPELRDTKAAEGFVRANIGGIWLYSCYLAPSLSLEAFGRILDELSSDLRGRSNVVVGGDFNAWAMEWGSSPTNARVRAELETFASLDVVLLNEG</sequence>
<organism evidence="2 3">
    <name type="scientific">Drosophila kikkawai</name>
    <name type="common">Fruit fly</name>
    <dbReference type="NCBI Taxonomy" id="30033"/>
    <lineage>
        <taxon>Eukaryota</taxon>
        <taxon>Metazoa</taxon>
        <taxon>Ecdysozoa</taxon>
        <taxon>Arthropoda</taxon>
        <taxon>Hexapoda</taxon>
        <taxon>Insecta</taxon>
        <taxon>Pterygota</taxon>
        <taxon>Neoptera</taxon>
        <taxon>Endopterygota</taxon>
        <taxon>Diptera</taxon>
        <taxon>Brachycera</taxon>
        <taxon>Muscomorpha</taxon>
        <taxon>Ephydroidea</taxon>
        <taxon>Drosophilidae</taxon>
        <taxon>Drosophila</taxon>
        <taxon>Sophophora</taxon>
    </lineage>
</organism>
<reference evidence="2" key="1">
    <citation type="submission" date="2025-05" db="UniProtKB">
        <authorList>
            <consortium name="RefSeq"/>
        </authorList>
    </citation>
    <scope>NUCLEOTIDE SEQUENCE [LARGE SCALE GENOMIC DNA]</scope>
    <source>
        <strain evidence="2">14028-0561.14</strain>
    </source>
</reference>